<feature type="region of interest" description="Disordered" evidence="5">
    <location>
        <begin position="202"/>
        <end position="226"/>
    </location>
</feature>
<reference evidence="6 7" key="1">
    <citation type="journal article" date="2015" name="Plant Cell">
        <title>Oil accumulation by the oleaginous diatom Fistulifera solaris as revealed by the genome and transcriptome.</title>
        <authorList>
            <person name="Tanaka T."/>
            <person name="Maeda Y."/>
            <person name="Veluchamy A."/>
            <person name="Tanaka M."/>
            <person name="Abida H."/>
            <person name="Marechal E."/>
            <person name="Bowler C."/>
            <person name="Muto M."/>
            <person name="Sunaga Y."/>
            <person name="Tanaka M."/>
            <person name="Yoshino T."/>
            <person name="Taniguchi T."/>
            <person name="Fukuda Y."/>
            <person name="Nemoto M."/>
            <person name="Matsumoto M."/>
            <person name="Wong P.S."/>
            <person name="Aburatani S."/>
            <person name="Fujibuchi W."/>
        </authorList>
    </citation>
    <scope>NUCLEOTIDE SEQUENCE [LARGE SCALE GENOMIC DNA]</scope>
    <source>
        <strain evidence="6 7">JPCC DA0580</strain>
    </source>
</reference>
<proteinExistence type="inferred from homology"/>
<dbReference type="OrthoDB" id="416470at2759"/>
<keyword evidence="3 4" id="KW-0687">Ribonucleoprotein</keyword>
<dbReference type="GO" id="GO:0006412">
    <property type="term" value="P:translation"/>
    <property type="evidence" value="ECO:0007669"/>
    <property type="project" value="InterPro"/>
</dbReference>
<dbReference type="Pfam" id="PF00237">
    <property type="entry name" value="Ribosomal_L22"/>
    <property type="match status" value="1"/>
</dbReference>
<dbReference type="CDD" id="cd00336">
    <property type="entry name" value="Ribosomal_L22"/>
    <property type="match status" value="1"/>
</dbReference>
<evidence type="ECO:0000313" key="6">
    <source>
        <dbReference type="EMBL" id="GAX10745.1"/>
    </source>
</evidence>
<evidence type="ECO:0000256" key="4">
    <source>
        <dbReference type="RuleBase" id="RU004005"/>
    </source>
</evidence>
<comment type="caution">
    <text evidence="6">The sequence shown here is derived from an EMBL/GenBank/DDBJ whole genome shotgun (WGS) entry which is preliminary data.</text>
</comment>
<name>A0A1Z5J9T6_FISSO</name>
<dbReference type="Gene3D" id="3.90.470.10">
    <property type="entry name" value="Ribosomal protein L22/L17"/>
    <property type="match status" value="1"/>
</dbReference>
<dbReference type="InterPro" id="IPR047867">
    <property type="entry name" value="Ribosomal_uL22_bac/org-type"/>
</dbReference>
<organism evidence="6 7">
    <name type="scientific">Fistulifera solaris</name>
    <name type="common">Oleaginous diatom</name>
    <dbReference type="NCBI Taxonomy" id="1519565"/>
    <lineage>
        <taxon>Eukaryota</taxon>
        <taxon>Sar</taxon>
        <taxon>Stramenopiles</taxon>
        <taxon>Ochrophyta</taxon>
        <taxon>Bacillariophyta</taxon>
        <taxon>Bacillariophyceae</taxon>
        <taxon>Bacillariophycidae</taxon>
        <taxon>Naviculales</taxon>
        <taxon>Naviculaceae</taxon>
        <taxon>Fistulifera</taxon>
    </lineage>
</organism>
<dbReference type="EMBL" id="BDSP01000022">
    <property type="protein sequence ID" value="GAX10745.1"/>
    <property type="molecule type" value="Genomic_DNA"/>
</dbReference>
<keyword evidence="7" id="KW-1185">Reference proteome</keyword>
<protein>
    <recommendedName>
        <fullName evidence="8">Large subunit ribosomal protein L22</fullName>
    </recommendedName>
</protein>
<evidence type="ECO:0008006" key="8">
    <source>
        <dbReference type="Google" id="ProtNLM"/>
    </source>
</evidence>
<evidence type="ECO:0000256" key="2">
    <source>
        <dbReference type="ARBA" id="ARBA00022980"/>
    </source>
</evidence>
<dbReference type="PANTHER" id="PTHR13501">
    <property type="entry name" value="CHLOROPLAST 50S RIBOSOMAL PROTEIN L22-RELATED"/>
    <property type="match status" value="1"/>
</dbReference>
<evidence type="ECO:0000313" key="7">
    <source>
        <dbReference type="Proteomes" id="UP000198406"/>
    </source>
</evidence>
<accession>A0A1Z5J9T6</accession>
<dbReference type="InParanoid" id="A0A1Z5J9T6"/>
<dbReference type="GO" id="GO:0015934">
    <property type="term" value="C:large ribosomal subunit"/>
    <property type="evidence" value="ECO:0007669"/>
    <property type="project" value="InterPro"/>
</dbReference>
<evidence type="ECO:0000256" key="1">
    <source>
        <dbReference type="ARBA" id="ARBA00009451"/>
    </source>
</evidence>
<sequence>MNNLNYVSSTRSQSTVAGTEAQAAPTLIAPQIIHTEDGRRFAAFDMQKHPKLKPHIVKRRLSRMRTYVGQEKNIRHSPWKLNRICQLVSGLPLPEALTQLEFCQKAKAPIVQKALKRTANRADLKDSLQPSQLEVAECFATKGTPLKRIKPMGRGRSGRMEHKHSHIRLVLREIDFKLRIYQAPSLNQKKKWFLLQQQAERDGARATAEREEVKRLEREAFASGKK</sequence>
<comment type="similarity">
    <text evidence="1 4">Belongs to the universal ribosomal protein uL22 family.</text>
</comment>
<dbReference type="GO" id="GO:0003735">
    <property type="term" value="F:structural constituent of ribosome"/>
    <property type="evidence" value="ECO:0007669"/>
    <property type="project" value="InterPro"/>
</dbReference>
<feature type="compositionally biased region" description="Basic and acidic residues" evidence="5">
    <location>
        <begin position="202"/>
        <end position="220"/>
    </location>
</feature>
<dbReference type="AlphaFoldDB" id="A0A1Z5J9T6"/>
<dbReference type="InterPro" id="IPR036394">
    <property type="entry name" value="Ribosomal_uL22_sf"/>
</dbReference>
<dbReference type="PANTHER" id="PTHR13501:SF10">
    <property type="entry name" value="LARGE RIBOSOMAL SUBUNIT PROTEIN UL22M"/>
    <property type="match status" value="1"/>
</dbReference>
<gene>
    <name evidence="6" type="ORF">FisN_14Lh266</name>
</gene>
<dbReference type="Proteomes" id="UP000198406">
    <property type="component" value="Unassembled WGS sequence"/>
</dbReference>
<dbReference type="InterPro" id="IPR001063">
    <property type="entry name" value="Ribosomal_uL22"/>
</dbReference>
<keyword evidence="2 4" id="KW-0689">Ribosomal protein</keyword>
<evidence type="ECO:0000256" key="5">
    <source>
        <dbReference type="SAM" id="MobiDB-lite"/>
    </source>
</evidence>
<evidence type="ECO:0000256" key="3">
    <source>
        <dbReference type="ARBA" id="ARBA00023274"/>
    </source>
</evidence>
<dbReference type="SUPFAM" id="SSF54843">
    <property type="entry name" value="Ribosomal protein L22"/>
    <property type="match status" value="1"/>
</dbReference>